<evidence type="ECO:0000313" key="4">
    <source>
        <dbReference type="Proteomes" id="UP000435036"/>
    </source>
</evidence>
<dbReference type="InterPro" id="IPR003509">
    <property type="entry name" value="UPF0102_YraN-like"/>
</dbReference>
<dbReference type="InterPro" id="IPR011335">
    <property type="entry name" value="Restrct_endonuc-II-like"/>
</dbReference>
<proteinExistence type="inferred from homology"/>
<dbReference type="OrthoDB" id="9802516at2"/>
<keyword evidence="4" id="KW-1185">Reference proteome</keyword>
<sequence length="115" mass="13705">MESRKLIGDQDKQQAVAYLEALGFQILAVNWRYKRFEVDIIALEQQVLVFVEVKVRKNEDYGMEHTLISQQKQKRLSQAAEAYIFEKKHQGQIRFDIIAIINHKLNYIKDAFWNY</sequence>
<evidence type="ECO:0000256" key="2">
    <source>
        <dbReference type="HAMAP-Rule" id="MF_00048"/>
    </source>
</evidence>
<dbReference type="AlphaFoldDB" id="A0A6N8L3K9"/>
<protein>
    <recommendedName>
        <fullName evidence="2">UPF0102 protein GQF63_16675</fullName>
    </recommendedName>
</protein>
<evidence type="ECO:0000256" key="1">
    <source>
        <dbReference type="ARBA" id="ARBA00006738"/>
    </source>
</evidence>
<comment type="similarity">
    <text evidence="1 2">Belongs to the UPF0102 family.</text>
</comment>
<name>A0A6N8L3K9_9SPHI</name>
<organism evidence="3 4">
    <name type="scientific">Sphingobacterium humi</name>
    <dbReference type="NCBI Taxonomy" id="1796905"/>
    <lineage>
        <taxon>Bacteria</taxon>
        <taxon>Pseudomonadati</taxon>
        <taxon>Bacteroidota</taxon>
        <taxon>Sphingobacteriia</taxon>
        <taxon>Sphingobacteriales</taxon>
        <taxon>Sphingobacteriaceae</taxon>
        <taxon>Sphingobacterium</taxon>
    </lineage>
</organism>
<dbReference type="RefSeq" id="WP_160370380.1">
    <property type="nucleotide sequence ID" value="NZ_WSQA01000014.1"/>
</dbReference>
<dbReference type="Pfam" id="PF02021">
    <property type="entry name" value="UPF0102"/>
    <property type="match status" value="1"/>
</dbReference>
<evidence type="ECO:0000313" key="3">
    <source>
        <dbReference type="EMBL" id="MVZ63664.1"/>
    </source>
</evidence>
<dbReference type="NCBIfam" id="NF009150">
    <property type="entry name" value="PRK12497.1-3"/>
    <property type="match status" value="1"/>
</dbReference>
<dbReference type="PANTHER" id="PTHR34039:SF1">
    <property type="entry name" value="UPF0102 PROTEIN YRAN"/>
    <property type="match status" value="1"/>
</dbReference>
<dbReference type="SUPFAM" id="SSF52980">
    <property type="entry name" value="Restriction endonuclease-like"/>
    <property type="match status" value="1"/>
</dbReference>
<dbReference type="Gene3D" id="3.40.1350.10">
    <property type="match status" value="1"/>
</dbReference>
<dbReference type="HAMAP" id="MF_00048">
    <property type="entry name" value="UPF0102"/>
    <property type="match status" value="1"/>
</dbReference>
<comment type="caution">
    <text evidence="3">The sequence shown here is derived from an EMBL/GenBank/DDBJ whole genome shotgun (WGS) entry which is preliminary data.</text>
</comment>
<dbReference type="EMBL" id="WSQA01000014">
    <property type="protein sequence ID" value="MVZ63664.1"/>
    <property type="molecule type" value="Genomic_DNA"/>
</dbReference>
<gene>
    <name evidence="3" type="ORF">GQF63_16675</name>
</gene>
<dbReference type="GO" id="GO:0003676">
    <property type="term" value="F:nucleic acid binding"/>
    <property type="evidence" value="ECO:0007669"/>
    <property type="project" value="InterPro"/>
</dbReference>
<dbReference type="Proteomes" id="UP000435036">
    <property type="component" value="Unassembled WGS sequence"/>
</dbReference>
<dbReference type="PANTHER" id="PTHR34039">
    <property type="entry name" value="UPF0102 PROTEIN YRAN"/>
    <property type="match status" value="1"/>
</dbReference>
<accession>A0A6N8L3K9</accession>
<dbReference type="InterPro" id="IPR011856">
    <property type="entry name" value="tRNA_endonuc-like_dom_sf"/>
</dbReference>
<reference evidence="3 4" key="1">
    <citation type="submission" date="2019-12" db="EMBL/GenBank/DDBJ databases">
        <authorList>
            <person name="Dong K."/>
        </authorList>
    </citation>
    <scope>NUCLEOTIDE SEQUENCE [LARGE SCALE GENOMIC DNA]</scope>
    <source>
        <strain evidence="3 4">JCM 31225</strain>
    </source>
</reference>